<proteinExistence type="inferred from homology"/>
<dbReference type="SUPFAM" id="SSF50993">
    <property type="entry name" value="Peptidase/esterase 'gauge' domain"/>
    <property type="match status" value="1"/>
</dbReference>
<dbReference type="GO" id="GO:0004252">
    <property type="term" value="F:serine-type endopeptidase activity"/>
    <property type="evidence" value="ECO:0007669"/>
    <property type="project" value="InterPro"/>
</dbReference>
<dbReference type="GO" id="GO:0006508">
    <property type="term" value="P:proteolysis"/>
    <property type="evidence" value="ECO:0007669"/>
    <property type="project" value="UniProtKB-KW"/>
</dbReference>
<evidence type="ECO:0000313" key="8">
    <source>
        <dbReference type="Proteomes" id="UP000270661"/>
    </source>
</evidence>
<evidence type="ECO:0000256" key="4">
    <source>
        <dbReference type="ARBA" id="ARBA00022825"/>
    </source>
</evidence>
<feature type="domain" description="Peptidase S9A N-terminal" evidence="6">
    <location>
        <begin position="93"/>
        <end position="487"/>
    </location>
</feature>
<sequence length="763" mass="85525">MGYHRRSGKSLKVMDFWAGFVSRDWVPELFGFLMKTLQDDQYTLKLKTRYACRTEALIVTAFRPSGCPDVRHEYVREPFMSLSAHVSNAPVARKDAGVDPYAWLQERDTDAVLDYLKAENRFQEDQLADQAELRETLFQEIKGRILETDLSLPSPWGPYLYYTRTTAGDEYPRHYRCPRPADDSLTVDEHHEQLLLDPNALANGGFFSLGAFSISPDHQRLAYSLDTTGDETYTLFVKELSNDKVSELSFENCDGSMTWANDSLTLFFGELDDTHRPHKLWRYRLDGTAAEEVFHELDGRFFLHCYRSSSERQLILSLGSKTTSEVWVLDAAQPQQSFTCLAPRVENHEYDVDHGLLDGQWTWLIRSNRDGINFALYQAPDTGAAPTEADWQNLIPHSDTVMIDGLSLNAGAMTLSLREGGLPIIEVHPQDLPAYRVQLPDAAYSLHVQNSLEFASEHIRLRYEALNRPAQIRQLDLASGEQVVLKQTPVLGPFDADGYVSQRLWATAPDGTQVPISLVAKREALGQPVPLYLYGYGAYGESLDPWFSHARLSLLDRGVAFAIAHVRGGGELGEAWYRAGKQEHKHNTFSDFIACAEHLIGNGFTTAGQLAISGGSAGGLLIGAVLNQRPELFKVAIAEVPFVDVLNTMLDPDLPLTVTEYDEWGNPEEPDVYDRIRAYAPYENVRAQAYPALLVIAGYNDSRVQYWEAAKWVAKLRATKTDDNPLLLKTELGAGHGGMSGRYQGLRDVALEYAFVLKILGKA</sequence>
<dbReference type="PRINTS" id="PR00862">
    <property type="entry name" value="PROLIGOPTASE"/>
</dbReference>
<name>A0A3M3EZY9_9PSED</name>
<dbReference type="InterPro" id="IPR023302">
    <property type="entry name" value="Pept_S9A_N"/>
</dbReference>
<reference evidence="7 8" key="1">
    <citation type="submission" date="2018-08" db="EMBL/GenBank/DDBJ databases">
        <title>Recombination of ecologically and evolutionarily significant loci maintains genetic cohesion in the Pseudomonas syringae species complex.</title>
        <authorList>
            <person name="Dillon M."/>
            <person name="Thakur S."/>
            <person name="Almeida R.N.D."/>
            <person name="Weir B.S."/>
            <person name="Guttman D.S."/>
        </authorList>
    </citation>
    <scope>NUCLEOTIDE SEQUENCE [LARGE SCALE GENOMIC DNA]</scope>
    <source>
        <strain evidence="7 8">NCPPB2445</strain>
    </source>
</reference>
<feature type="domain" description="Peptidase S9 prolyl oligopeptidase catalytic" evidence="5">
    <location>
        <begin position="546"/>
        <end position="762"/>
    </location>
</feature>
<dbReference type="Pfam" id="PF00326">
    <property type="entry name" value="Peptidase_S9"/>
    <property type="match status" value="1"/>
</dbReference>
<evidence type="ECO:0000256" key="3">
    <source>
        <dbReference type="ARBA" id="ARBA00022801"/>
    </source>
</evidence>
<dbReference type="InterPro" id="IPR001375">
    <property type="entry name" value="Peptidase_S9_cat"/>
</dbReference>
<keyword evidence="8" id="KW-1185">Reference proteome</keyword>
<evidence type="ECO:0000259" key="5">
    <source>
        <dbReference type="Pfam" id="PF00326"/>
    </source>
</evidence>
<dbReference type="STRING" id="47879.AXG94_22780"/>
<keyword evidence="4" id="KW-0720">Serine protease</keyword>
<evidence type="ECO:0008006" key="9">
    <source>
        <dbReference type="Google" id="ProtNLM"/>
    </source>
</evidence>
<dbReference type="AlphaFoldDB" id="A0A3M3EZY9"/>
<dbReference type="InterPro" id="IPR051543">
    <property type="entry name" value="Serine_Peptidase_S9A"/>
</dbReference>
<evidence type="ECO:0000313" key="7">
    <source>
        <dbReference type="EMBL" id="RMM55190.1"/>
    </source>
</evidence>
<dbReference type="Gene3D" id="3.40.50.1820">
    <property type="entry name" value="alpha/beta hydrolase"/>
    <property type="match status" value="1"/>
</dbReference>
<dbReference type="InterPro" id="IPR029058">
    <property type="entry name" value="AB_hydrolase_fold"/>
</dbReference>
<dbReference type="FunFam" id="3.40.50.1820:FF:000005">
    <property type="entry name" value="Prolyl endopeptidase"/>
    <property type="match status" value="1"/>
</dbReference>
<organism evidence="7 8">
    <name type="scientific">Pseudomonas corrugata</name>
    <dbReference type="NCBI Taxonomy" id="47879"/>
    <lineage>
        <taxon>Bacteria</taxon>
        <taxon>Pseudomonadati</taxon>
        <taxon>Pseudomonadota</taxon>
        <taxon>Gammaproteobacteria</taxon>
        <taxon>Pseudomonadales</taxon>
        <taxon>Pseudomonadaceae</taxon>
        <taxon>Pseudomonas</taxon>
    </lineage>
</organism>
<evidence type="ECO:0000256" key="2">
    <source>
        <dbReference type="ARBA" id="ARBA00022670"/>
    </source>
</evidence>
<evidence type="ECO:0000259" key="6">
    <source>
        <dbReference type="Pfam" id="PF02897"/>
    </source>
</evidence>
<dbReference type="InterPro" id="IPR002470">
    <property type="entry name" value="Peptidase_S9A"/>
</dbReference>
<comment type="caution">
    <text evidence="7">The sequence shown here is derived from an EMBL/GenBank/DDBJ whole genome shotgun (WGS) entry which is preliminary data.</text>
</comment>
<dbReference type="EMBL" id="RBOJ01000012">
    <property type="protein sequence ID" value="RMM55190.1"/>
    <property type="molecule type" value="Genomic_DNA"/>
</dbReference>
<dbReference type="PANTHER" id="PTHR11757">
    <property type="entry name" value="PROTEASE FAMILY S9A OLIGOPEPTIDASE"/>
    <property type="match status" value="1"/>
</dbReference>
<protein>
    <recommendedName>
        <fullName evidence="9">Peptidase S9 prolyl oligopeptidase catalytic domain-containing protein</fullName>
    </recommendedName>
</protein>
<dbReference type="PANTHER" id="PTHR11757:SF19">
    <property type="entry name" value="PROLYL ENDOPEPTIDASE-LIKE"/>
    <property type="match status" value="1"/>
</dbReference>
<dbReference type="Proteomes" id="UP000270661">
    <property type="component" value="Unassembled WGS sequence"/>
</dbReference>
<dbReference type="Gene3D" id="2.130.10.120">
    <property type="entry name" value="Prolyl oligopeptidase, N-terminal domain"/>
    <property type="match status" value="1"/>
</dbReference>
<accession>A0A3M3EZY9</accession>
<keyword evidence="2" id="KW-0645">Protease</keyword>
<evidence type="ECO:0000256" key="1">
    <source>
        <dbReference type="ARBA" id="ARBA00005228"/>
    </source>
</evidence>
<comment type="similarity">
    <text evidence="1">Belongs to the peptidase S9A family.</text>
</comment>
<gene>
    <name evidence="7" type="ORF">ALQ77_03569</name>
</gene>
<dbReference type="SUPFAM" id="SSF53474">
    <property type="entry name" value="alpha/beta-Hydrolases"/>
    <property type="match status" value="1"/>
</dbReference>
<dbReference type="Pfam" id="PF02897">
    <property type="entry name" value="Peptidase_S9_N"/>
    <property type="match status" value="1"/>
</dbReference>
<keyword evidence="3" id="KW-0378">Hydrolase</keyword>